<gene>
    <name evidence="4" type="ORF">DES32_1433</name>
</gene>
<protein>
    <submittedName>
        <fullName evidence="4">Opacity protein-like surface antigen</fullName>
    </submittedName>
</protein>
<evidence type="ECO:0000256" key="2">
    <source>
        <dbReference type="SAM" id="SignalP"/>
    </source>
</evidence>
<accession>A0A3D9YYH2</accession>
<dbReference type="AlphaFoldDB" id="A0A3D9YYH2"/>
<name>A0A3D9YYH2_9HYPH</name>
<dbReference type="Gene3D" id="2.40.160.20">
    <property type="match status" value="1"/>
</dbReference>
<reference evidence="4 5" key="1">
    <citation type="submission" date="2018-08" db="EMBL/GenBank/DDBJ databases">
        <title>Genomic Encyclopedia of Type Strains, Phase IV (KMG-IV): sequencing the most valuable type-strain genomes for metagenomic binning, comparative biology and taxonomic classification.</title>
        <authorList>
            <person name="Goeker M."/>
        </authorList>
    </citation>
    <scope>NUCLEOTIDE SEQUENCE [LARGE SCALE GENOMIC DNA]</scope>
    <source>
        <strain evidence="4 5">BW863</strain>
    </source>
</reference>
<keyword evidence="1 2" id="KW-0732">Signal</keyword>
<dbReference type="InterPro" id="IPR011250">
    <property type="entry name" value="OMP/PagP_B-barrel"/>
</dbReference>
<sequence>MSSRTSILRGLILPVAALCAAMPAEAADLGSFFSSPQTEAPTQPVDFGTGWYIRGDGAWAADSLPQISPDLTQFVTNSRQSMFNADLGFGYKLNNWVRADIVADYWLPTRAQGNGATAECITQLNGTPPIQDETVYDDCTPHANSEIQRLDALANLYVDLGTWSGFTPYVGGGLGVSRIQITSDTNWYMSNGLPYHITTDGFYFNWDRSIDEIRYQFAWALMAGVSYAITPELALDVGYRYINLGTISGIQDATGNSYTKVVDAHEVRLGLRYLFDQ</sequence>
<keyword evidence="5" id="KW-1185">Reference proteome</keyword>
<dbReference type="OrthoDB" id="5643626at2"/>
<dbReference type="RefSeq" id="WP_115835962.1">
    <property type="nucleotide sequence ID" value="NZ_CP025086.1"/>
</dbReference>
<feature type="chain" id="PRO_5017541510" evidence="2">
    <location>
        <begin position="27"/>
        <end position="277"/>
    </location>
</feature>
<dbReference type="EMBL" id="QUMO01000002">
    <property type="protein sequence ID" value="REF87803.1"/>
    <property type="molecule type" value="Genomic_DNA"/>
</dbReference>
<evidence type="ECO:0000313" key="5">
    <source>
        <dbReference type="Proteomes" id="UP000256900"/>
    </source>
</evidence>
<feature type="signal peptide" evidence="2">
    <location>
        <begin position="1"/>
        <end position="26"/>
    </location>
</feature>
<evidence type="ECO:0000313" key="4">
    <source>
        <dbReference type="EMBL" id="REF87803.1"/>
    </source>
</evidence>
<dbReference type="InterPro" id="IPR027385">
    <property type="entry name" value="Beta-barrel_OMP"/>
</dbReference>
<feature type="domain" description="Outer membrane protein beta-barrel" evidence="3">
    <location>
        <begin position="41"/>
        <end position="275"/>
    </location>
</feature>
<dbReference type="Pfam" id="PF13505">
    <property type="entry name" value="OMP_b-brl"/>
    <property type="match status" value="1"/>
</dbReference>
<evidence type="ECO:0000256" key="1">
    <source>
        <dbReference type="ARBA" id="ARBA00022729"/>
    </source>
</evidence>
<evidence type="ECO:0000259" key="3">
    <source>
        <dbReference type="Pfam" id="PF13505"/>
    </source>
</evidence>
<organism evidence="4 5">
    <name type="scientific">Methylovirgula ligni</name>
    <dbReference type="NCBI Taxonomy" id="569860"/>
    <lineage>
        <taxon>Bacteria</taxon>
        <taxon>Pseudomonadati</taxon>
        <taxon>Pseudomonadota</taxon>
        <taxon>Alphaproteobacteria</taxon>
        <taxon>Hyphomicrobiales</taxon>
        <taxon>Beijerinckiaceae</taxon>
        <taxon>Methylovirgula</taxon>
    </lineage>
</organism>
<comment type="caution">
    <text evidence="4">The sequence shown here is derived from an EMBL/GenBank/DDBJ whole genome shotgun (WGS) entry which is preliminary data.</text>
</comment>
<proteinExistence type="predicted"/>
<dbReference type="SUPFAM" id="SSF56925">
    <property type="entry name" value="OMPA-like"/>
    <property type="match status" value="1"/>
</dbReference>
<dbReference type="Proteomes" id="UP000256900">
    <property type="component" value="Unassembled WGS sequence"/>
</dbReference>